<feature type="chain" id="PRO_5030905058" evidence="1">
    <location>
        <begin position="20"/>
        <end position="156"/>
    </location>
</feature>
<dbReference type="InterPro" id="IPR050553">
    <property type="entry name" value="Thioredoxin_ResA/DsbE_sf"/>
</dbReference>
<dbReference type="InterPro" id="IPR036249">
    <property type="entry name" value="Thioredoxin-like_sf"/>
</dbReference>
<dbReference type="PROSITE" id="PS51352">
    <property type="entry name" value="THIOREDOXIN_2"/>
    <property type="match status" value="1"/>
</dbReference>
<evidence type="ECO:0000259" key="2">
    <source>
        <dbReference type="PROSITE" id="PS51352"/>
    </source>
</evidence>
<evidence type="ECO:0000256" key="1">
    <source>
        <dbReference type="SAM" id="SignalP"/>
    </source>
</evidence>
<keyword evidence="4" id="KW-1185">Reference proteome</keyword>
<accession>A0A7X0PB66</accession>
<dbReference type="InterPro" id="IPR013740">
    <property type="entry name" value="Redoxin"/>
</dbReference>
<dbReference type="RefSeq" id="WP_260420120.1">
    <property type="nucleotide sequence ID" value="NZ_JACHLK010000002.1"/>
</dbReference>
<dbReference type="Gene3D" id="3.40.30.10">
    <property type="entry name" value="Glutaredoxin"/>
    <property type="match status" value="1"/>
</dbReference>
<name>A0A7X0PB66_9BURK</name>
<dbReference type="Proteomes" id="UP000575083">
    <property type="component" value="Unassembled WGS sequence"/>
</dbReference>
<dbReference type="InterPro" id="IPR013766">
    <property type="entry name" value="Thioredoxin_domain"/>
</dbReference>
<feature type="signal peptide" evidence="1">
    <location>
        <begin position="1"/>
        <end position="19"/>
    </location>
</feature>
<dbReference type="CDD" id="cd02966">
    <property type="entry name" value="TlpA_like_family"/>
    <property type="match status" value="1"/>
</dbReference>
<comment type="caution">
    <text evidence="3">The sequence shown here is derived from an EMBL/GenBank/DDBJ whole genome shotgun (WGS) entry which is preliminary data.</text>
</comment>
<feature type="domain" description="Thioredoxin" evidence="2">
    <location>
        <begin position="14"/>
        <end position="154"/>
    </location>
</feature>
<protein>
    <submittedName>
        <fullName evidence="3">Peroxiredoxin</fullName>
    </submittedName>
</protein>
<dbReference type="AlphaFoldDB" id="A0A7X0PB66"/>
<dbReference type="PANTHER" id="PTHR42852">
    <property type="entry name" value="THIOL:DISULFIDE INTERCHANGE PROTEIN DSBE"/>
    <property type="match status" value="1"/>
</dbReference>
<sequence>MLAFATASLALAGCMNSSAAPESTFTLLDGSSLTTADLKGKVALINFWATSCTTCVAEMPMLSATYEKFRGRGYETIAVAMNYDPPAYVVNFAQTRKLPFPVAIDNTGVVAKAWGDVNVTPTTFLVNKRGVVVKRFVGKPDFSELNQLIDRLLSES</sequence>
<evidence type="ECO:0000313" key="3">
    <source>
        <dbReference type="EMBL" id="MBB6558693.1"/>
    </source>
</evidence>
<dbReference type="EMBL" id="JACHLK010000002">
    <property type="protein sequence ID" value="MBB6558693.1"/>
    <property type="molecule type" value="Genomic_DNA"/>
</dbReference>
<dbReference type="Pfam" id="PF08534">
    <property type="entry name" value="Redoxin"/>
    <property type="match status" value="1"/>
</dbReference>
<gene>
    <name evidence="3" type="ORF">HNP48_001357</name>
</gene>
<keyword evidence="1" id="KW-0732">Signal</keyword>
<dbReference type="PANTHER" id="PTHR42852:SF18">
    <property type="entry name" value="CHROMOSOME UNDETERMINED SCAFFOLD_47, WHOLE GENOME SHOTGUN SEQUENCE"/>
    <property type="match status" value="1"/>
</dbReference>
<reference evidence="3 4" key="1">
    <citation type="submission" date="2020-08" db="EMBL/GenBank/DDBJ databases">
        <title>Functional genomics of gut bacteria from endangered species of beetles.</title>
        <authorList>
            <person name="Carlos-Shanley C."/>
        </authorList>
    </citation>
    <scope>NUCLEOTIDE SEQUENCE [LARGE SCALE GENOMIC DNA]</scope>
    <source>
        <strain evidence="3 4">S00198</strain>
    </source>
</reference>
<evidence type="ECO:0000313" key="4">
    <source>
        <dbReference type="Proteomes" id="UP000575083"/>
    </source>
</evidence>
<organism evidence="3 4">
    <name type="scientific">Acidovorax soli</name>
    <dbReference type="NCBI Taxonomy" id="592050"/>
    <lineage>
        <taxon>Bacteria</taxon>
        <taxon>Pseudomonadati</taxon>
        <taxon>Pseudomonadota</taxon>
        <taxon>Betaproteobacteria</taxon>
        <taxon>Burkholderiales</taxon>
        <taxon>Comamonadaceae</taxon>
        <taxon>Acidovorax</taxon>
    </lineage>
</organism>
<proteinExistence type="predicted"/>
<dbReference type="GO" id="GO:0016491">
    <property type="term" value="F:oxidoreductase activity"/>
    <property type="evidence" value="ECO:0007669"/>
    <property type="project" value="InterPro"/>
</dbReference>
<dbReference type="SUPFAM" id="SSF52833">
    <property type="entry name" value="Thioredoxin-like"/>
    <property type="match status" value="1"/>
</dbReference>